<feature type="region of interest" description="Disordered" evidence="1">
    <location>
        <begin position="106"/>
        <end position="139"/>
    </location>
</feature>
<proteinExistence type="predicted"/>
<evidence type="ECO:0000256" key="1">
    <source>
        <dbReference type="SAM" id="MobiDB-lite"/>
    </source>
</evidence>
<gene>
    <name evidence="2" type="ORF">BJ508DRAFT_326434</name>
</gene>
<sequence length="486" mass="53743">MSPSIKRGFLYVGRRKEHPDFLPLTEQGLEELYEANPDPSLPFEQEYESTHIGLMIFEYGSGGLMSSVLDGEAPEGSSGQNVLTNAEHQHATDIGSRLARGLDVGTTLPNHTNGDGTQSIIPRPEHSDGPEQVLQAARRRDEVEKSLKRKRIEMNIIPSVITPQLYARFTVYCKNRMLFSFNWSPAFKCALIRDCFGIDLDHTLWKYAWDVVGSIRTSWQTKCLNAAHEVAKTWIVTPKGATWAKGLIGKARSFIDPTTGTEVPKLPSQADFDDECHTLEKARQILAVIEGGCDWSALKKKCGQPGHIGKALINRALSLIQIEANNCLKWCHIQTIPGDRNNRVVIVYSRPVGKNGKEAKNTRANYLIDHIKLVDFATRACIKCPIEVAARNQLKESGRPIPDSVPIKRLACLPPLPRYSNLPKQSKGSDKPMKVDLPNVIVTSVDPSDSDQEDLDGEYSAWTRNARSPSTPRGSPVPPPHGSGSG</sequence>
<evidence type="ECO:0000313" key="2">
    <source>
        <dbReference type="EMBL" id="RPA81303.1"/>
    </source>
</evidence>
<name>A0A3N4I5E0_ASCIM</name>
<reference evidence="2 3" key="1">
    <citation type="journal article" date="2018" name="Nat. Ecol. Evol.">
        <title>Pezizomycetes genomes reveal the molecular basis of ectomycorrhizal truffle lifestyle.</title>
        <authorList>
            <person name="Murat C."/>
            <person name="Payen T."/>
            <person name="Noel B."/>
            <person name="Kuo A."/>
            <person name="Morin E."/>
            <person name="Chen J."/>
            <person name="Kohler A."/>
            <person name="Krizsan K."/>
            <person name="Balestrini R."/>
            <person name="Da Silva C."/>
            <person name="Montanini B."/>
            <person name="Hainaut M."/>
            <person name="Levati E."/>
            <person name="Barry K.W."/>
            <person name="Belfiori B."/>
            <person name="Cichocki N."/>
            <person name="Clum A."/>
            <person name="Dockter R.B."/>
            <person name="Fauchery L."/>
            <person name="Guy J."/>
            <person name="Iotti M."/>
            <person name="Le Tacon F."/>
            <person name="Lindquist E.A."/>
            <person name="Lipzen A."/>
            <person name="Malagnac F."/>
            <person name="Mello A."/>
            <person name="Molinier V."/>
            <person name="Miyauchi S."/>
            <person name="Poulain J."/>
            <person name="Riccioni C."/>
            <person name="Rubini A."/>
            <person name="Sitrit Y."/>
            <person name="Splivallo R."/>
            <person name="Traeger S."/>
            <person name="Wang M."/>
            <person name="Zifcakova L."/>
            <person name="Wipf D."/>
            <person name="Zambonelli A."/>
            <person name="Paolocci F."/>
            <person name="Nowrousian M."/>
            <person name="Ottonello S."/>
            <person name="Baldrian P."/>
            <person name="Spatafora J.W."/>
            <person name="Henrissat B."/>
            <person name="Nagy L.G."/>
            <person name="Aury J.M."/>
            <person name="Wincker P."/>
            <person name="Grigoriev I.V."/>
            <person name="Bonfante P."/>
            <person name="Martin F.M."/>
        </authorList>
    </citation>
    <scope>NUCLEOTIDE SEQUENCE [LARGE SCALE GENOMIC DNA]</scope>
    <source>
        <strain evidence="2 3">RN42</strain>
    </source>
</reference>
<feature type="compositionally biased region" description="Polar residues" evidence="1">
    <location>
        <begin position="107"/>
        <end position="120"/>
    </location>
</feature>
<feature type="compositionally biased region" description="Pro residues" evidence="1">
    <location>
        <begin position="475"/>
        <end position="486"/>
    </location>
</feature>
<feature type="compositionally biased region" description="Acidic residues" evidence="1">
    <location>
        <begin position="448"/>
        <end position="457"/>
    </location>
</feature>
<accession>A0A3N4I5E0</accession>
<feature type="region of interest" description="Disordered" evidence="1">
    <location>
        <begin position="418"/>
        <end position="486"/>
    </location>
</feature>
<protein>
    <submittedName>
        <fullName evidence="2">Uncharacterized protein</fullName>
    </submittedName>
</protein>
<organism evidence="2 3">
    <name type="scientific">Ascobolus immersus RN42</name>
    <dbReference type="NCBI Taxonomy" id="1160509"/>
    <lineage>
        <taxon>Eukaryota</taxon>
        <taxon>Fungi</taxon>
        <taxon>Dikarya</taxon>
        <taxon>Ascomycota</taxon>
        <taxon>Pezizomycotina</taxon>
        <taxon>Pezizomycetes</taxon>
        <taxon>Pezizales</taxon>
        <taxon>Ascobolaceae</taxon>
        <taxon>Ascobolus</taxon>
    </lineage>
</organism>
<evidence type="ECO:0000313" key="3">
    <source>
        <dbReference type="Proteomes" id="UP000275078"/>
    </source>
</evidence>
<dbReference type="EMBL" id="ML119680">
    <property type="protein sequence ID" value="RPA81303.1"/>
    <property type="molecule type" value="Genomic_DNA"/>
</dbReference>
<dbReference type="AlphaFoldDB" id="A0A3N4I5E0"/>
<keyword evidence="3" id="KW-1185">Reference proteome</keyword>
<dbReference type="Proteomes" id="UP000275078">
    <property type="component" value="Unassembled WGS sequence"/>
</dbReference>